<dbReference type="RefSeq" id="WP_246019120.1">
    <property type="nucleotide sequence ID" value="NZ_RBXO01000001.1"/>
</dbReference>
<keyword evidence="8" id="KW-0311">Gluconate utilization</keyword>
<comment type="similarity">
    <text evidence="2 10">Belongs to the gluconokinase GntK/GntV family.</text>
</comment>
<evidence type="ECO:0000256" key="1">
    <source>
        <dbReference type="ARBA" id="ARBA00004761"/>
    </source>
</evidence>
<dbReference type="Proteomes" id="UP000282084">
    <property type="component" value="Unassembled WGS sequence"/>
</dbReference>
<reference evidence="11 12" key="1">
    <citation type="submission" date="2018-10" db="EMBL/GenBank/DDBJ databases">
        <title>Sequencing the genomes of 1000 actinobacteria strains.</title>
        <authorList>
            <person name="Klenk H.-P."/>
        </authorList>
    </citation>
    <scope>NUCLEOTIDE SEQUENCE [LARGE SCALE GENOMIC DNA]</scope>
    <source>
        <strain evidence="11 12">DSM 43800</strain>
    </source>
</reference>
<evidence type="ECO:0000256" key="7">
    <source>
        <dbReference type="ARBA" id="ARBA00022840"/>
    </source>
</evidence>
<keyword evidence="6 10" id="KW-0418">Kinase</keyword>
<dbReference type="SUPFAM" id="SSF52540">
    <property type="entry name" value="P-loop containing nucleoside triphosphate hydrolases"/>
    <property type="match status" value="1"/>
</dbReference>
<proteinExistence type="inferred from homology"/>
<keyword evidence="12" id="KW-1185">Reference proteome</keyword>
<name>A0A495W8S1_9PSEU</name>
<dbReference type="EC" id="2.7.1.12" evidence="3 10"/>
<dbReference type="InterPro" id="IPR031322">
    <property type="entry name" value="Shikimate/glucono_kinase"/>
</dbReference>
<dbReference type="NCBIfam" id="TIGR01313">
    <property type="entry name" value="therm_gnt_kin"/>
    <property type="match status" value="1"/>
</dbReference>
<dbReference type="CDD" id="cd02021">
    <property type="entry name" value="GntK"/>
    <property type="match status" value="1"/>
</dbReference>
<dbReference type="PANTHER" id="PTHR43442">
    <property type="entry name" value="GLUCONOKINASE-RELATED"/>
    <property type="match status" value="1"/>
</dbReference>
<dbReference type="PANTHER" id="PTHR43442:SF3">
    <property type="entry name" value="GLUCONOKINASE-RELATED"/>
    <property type="match status" value="1"/>
</dbReference>
<dbReference type="GO" id="GO:0046316">
    <property type="term" value="F:gluconokinase activity"/>
    <property type="evidence" value="ECO:0007669"/>
    <property type="project" value="UniProtKB-EC"/>
</dbReference>
<evidence type="ECO:0000313" key="11">
    <source>
        <dbReference type="EMBL" id="RKT56178.1"/>
    </source>
</evidence>
<evidence type="ECO:0000256" key="10">
    <source>
        <dbReference type="RuleBase" id="RU363066"/>
    </source>
</evidence>
<keyword evidence="7 10" id="KW-0067">ATP-binding</keyword>
<comment type="caution">
    <text evidence="11">The sequence shown here is derived from an EMBL/GenBank/DDBJ whole genome shotgun (WGS) entry which is preliminary data.</text>
</comment>
<dbReference type="GO" id="GO:0019521">
    <property type="term" value="P:D-gluconate metabolic process"/>
    <property type="evidence" value="ECO:0007669"/>
    <property type="project" value="UniProtKB-KW"/>
</dbReference>
<dbReference type="Pfam" id="PF01202">
    <property type="entry name" value="SKI"/>
    <property type="match status" value="1"/>
</dbReference>
<keyword evidence="5 10" id="KW-0547">Nucleotide-binding</keyword>
<dbReference type="InterPro" id="IPR006001">
    <property type="entry name" value="Therm_gnt_kin"/>
</dbReference>
<sequence length="166" mass="17473">MPQVIVVMGVSGSGKTTTGAALARRLGVPFADADDFHPPANIAKMAAGVPLDDDDRVPWLRAIGQWIAEHRDGGVVTCSALKRSFRDGLRAAAPSARFLHLAGDPEVVRARVAARSGHFMPVSLVASQYAALEPLEPDEPGLVLDLSLPVDALVDAYLNAEEGNPS</sequence>
<evidence type="ECO:0000256" key="9">
    <source>
        <dbReference type="ARBA" id="ARBA00048090"/>
    </source>
</evidence>
<evidence type="ECO:0000256" key="8">
    <source>
        <dbReference type="ARBA" id="ARBA00023064"/>
    </source>
</evidence>
<keyword evidence="4 10" id="KW-0808">Transferase</keyword>
<dbReference type="GO" id="GO:0005524">
    <property type="term" value="F:ATP binding"/>
    <property type="evidence" value="ECO:0007669"/>
    <property type="project" value="UniProtKB-KW"/>
</dbReference>
<evidence type="ECO:0000256" key="3">
    <source>
        <dbReference type="ARBA" id="ARBA00012054"/>
    </source>
</evidence>
<dbReference type="InterPro" id="IPR027417">
    <property type="entry name" value="P-loop_NTPase"/>
</dbReference>
<evidence type="ECO:0000256" key="2">
    <source>
        <dbReference type="ARBA" id="ARBA00008420"/>
    </source>
</evidence>
<evidence type="ECO:0000256" key="4">
    <source>
        <dbReference type="ARBA" id="ARBA00022679"/>
    </source>
</evidence>
<dbReference type="Gene3D" id="3.40.50.300">
    <property type="entry name" value="P-loop containing nucleotide triphosphate hydrolases"/>
    <property type="match status" value="1"/>
</dbReference>
<evidence type="ECO:0000256" key="5">
    <source>
        <dbReference type="ARBA" id="ARBA00022741"/>
    </source>
</evidence>
<protein>
    <recommendedName>
        <fullName evidence="3 10">Gluconokinase</fullName>
        <ecNumber evidence="3 10">2.7.1.12</ecNumber>
    </recommendedName>
</protein>
<dbReference type="EMBL" id="RBXO01000001">
    <property type="protein sequence ID" value="RKT56178.1"/>
    <property type="molecule type" value="Genomic_DNA"/>
</dbReference>
<comment type="pathway">
    <text evidence="1">Carbohydrate acid metabolism.</text>
</comment>
<gene>
    <name evidence="11" type="ORF">C8E97_4867</name>
</gene>
<accession>A0A495W8S1</accession>
<organism evidence="11 12">
    <name type="scientific">Saccharothrix australiensis</name>
    <dbReference type="NCBI Taxonomy" id="2072"/>
    <lineage>
        <taxon>Bacteria</taxon>
        <taxon>Bacillati</taxon>
        <taxon>Actinomycetota</taxon>
        <taxon>Actinomycetes</taxon>
        <taxon>Pseudonocardiales</taxon>
        <taxon>Pseudonocardiaceae</taxon>
        <taxon>Saccharothrix</taxon>
    </lineage>
</organism>
<evidence type="ECO:0000313" key="12">
    <source>
        <dbReference type="Proteomes" id="UP000282084"/>
    </source>
</evidence>
<evidence type="ECO:0000256" key="6">
    <source>
        <dbReference type="ARBA" id="ARBA00022777"/>
    </source>
</evidence>
<dbReference type="FunFam" id="3.40.50.300:FF:000522">
    <property type="entry name" value="Gluconokinase"/>
    <property type="match status" value="1"/>
</dbReference>
<comment type="catalytic activity">
    <reaction evidence="9 10">
        <text>D-gluconate + ATP = 6-phospho-D-gluconate + ADP + H(+)</text>
        <dbReference type="Rhea" id="RHEA:19433"/>
        <dbReference type="ChEBI" id="CHEBI:15378"/>
        <dbReference type="ChEBI" id="CHEBI:18391"/>
        <dbReference type="ChEBI" id="CHEBI:30616"/>
        <dbReference type="ChEBI" id="CHEBI:58759"/>
        <dbReference type="ChEBI" id="CHEBI:456216"/>
        <dbReference type="EC" id="2.7.1.12"/>
    </reaction>
</comment>
<dbReference type="GO" id="GO:0005737">
    <property type="term" value="C:cytoplasm"/>
    <property type="evidence" value="ECO:0007669"/>
    <property type="project" value="TreeGrafter"/>
</dbReference>
<dbReference type="AlphaFoldDB" id="A0A495W8S1"/>